<evidence type="ECO:0000259" key="5">
    <source>
        <dbReference type="PROSITE" id="PS50977"/>
    </source>
</evidence>
<name>A0ABS6SHU2_9SPHN</name>
<evidence type="ECO:0000313" key="7">
    <source>
        <dbReference type="Proteomes" id="UP000722336"/>
    </source>
</evidence>
<accession>A0ABS6SHU2</accession>
<sequence length="204" mass="22544">MGETGKMMVRRPRTARGERTRRTLLDAAALEFGTLGFQGASISGITRRAGTALGSFYTYFESKDEIFRALVNDMSAQVRGTIGPKILAAPDRLTGELAGLTAFIEFVREHQELYRIVDEAEFVDQDSYRGHYRRTVDGYLTSLTEAAERGEVRSDISEVHAWAIVGMNVFLGLRYGVWSDEEAPADVAAQAFALLRDGLKPQSG</sequence>
<protein>
    <submittedName>
        <fullName evidence="6">TetR/AcrR family transcriptional regulator</fullName>
    </submittedName>
</protein>
<feature type="domain" description="HTH tetR-type" evidence="5">
    <location>
        <begin position="18"/>
        <end position="78"/>
    </location>
</feature>
<gene>
    <name evidence="6" type="ORF">KCG44_12545</name>
</gene>
<dbReference type="PANTHER" id="PTHR30055:SF234">
    <property type="entry name" value="HTH-TYPE TRANSCRIPTIONAL REGULATOR BETI"/>
    <property type="match status" value="1"/>
</dbReference>
<dbReference type="Proteomes" id="UP000722336">
    <property type="component" value="Unassembled WGS sequence"/>
</dbReference>
<evidence type="ECO:0000256" key="2">
    <source>
        <dbReference type="ARBA" id="ARBA00023125"/>
    </source>
</evidence>
<dbReference type="InterPro" id="IPR001647">
    <property type="entry name" value="HTH_TetR"/>
</dbReference>
<keyword evidence="7" id="KW-1185">Reference proteome</keyword>
<evidence type="ECO:0000256" key="3">
    <source>
        <dbReference type="ARBA" id="ARBA00023163"/>
    </source>
</evidence>
<keyword evidence="2 4" id="KW-0238">DNA-binding</keyword>
<dbReference type="Pfam" id="PF00440">
    <property type="entry name" value="TetR_N"/>
    <property type="match status" value="1"/>
</dbReference>
<dbReference type="InterPro" id="IPR050109">
    <property type="entry name" value="HTH-type_TetR-like_transc_reg"/>
</dbReference>
<reference evidence="6 7" key="1">
    <citation type="submission" date="2021-04" db="EMBL/GenBank/DDBJ databases">
        <authorList>
            <person name="Pira H."/>
            <person name="Risdian C."/>
            <person name="Wink J."/>
        </authorList>
    </citation>
    <scope>NUCLEOTIDE SEQUENCE [LARGE SCALE GENOMIC DNA]</scope>
    <source>
        <strain evidence="6 7">WHA3</strain>
    </source>
</reference>
<evidence type="ECO:0000256" key="1">
    <source>
        <dbReference type="ARBA" id="ARBA00023015"/>
    </source>
</evidence>
<dbReference type="RefSeq" id="WP_218446454.1">
    <property type="nucleotide sequence ID" value="NZ_JAGSPA010000004.1"/>
</dbReference>
<feature type="DNA-binding region" description="H-T-H motif" evidence="4">
    <location>
        <begin position="41"/>
        <end position="60"/>
    </location>
</feature>
<keyword evidence="1" id="KW-0805">Transcription regulation</keyword>
<dbReference type="PROSITE" id="PS50977">
    <property type="entry name" value="HTH_TETR_2"/>
    <property type="match status" value="1"/>
</dbReference>
<comment type="caution">
    <text evidence="6">The sequence shown here is derived from an EMBL/GenBank/DDBJ whole genome shotgun (WGS) entry which is preliminary data.</text>
</comment>
<organism evidence="6 7">
    <name type="scientific">Pacificimonas pallii</name>
    <dbReference type="NCBI Taxonomy" id="2827236"/>
    <lineage>
        <taxon>Bacteria</taxon>
        <taxon>Pseudomonadati</taxon>
        <taxon>Pseudomonadota</taxon>
        <taxon>Alphaproteobacteria</taxon>
        <taxon>Sphingomonadales</taxon>
        <taxon>Sphingosinicellaceae</taxon>
        <taxon>Pacificimonas</taxon>
    </lineage>
</organism>
<dbReference type="EMBL" id="JAGSPA010000004">
    <property type="protein sequence ID" value="MBV7257613.1"/>
    <property type="molecule type" value="Genomic_DNA"/>
</dbReference>
<evidence type="ECO:0000256" key="4">
    <source>
        <dbReference type="PROSITE-ProRule" id="PRU00335"/>
    </source>
</evidence>
<evidence type="ECO:0000313" key="6">
    <source>
        <dbReference type="EMBL" id="MBV7257613.1"/>
    </source>
</evidence>
<keyword evidence="3" id="KW-0804">Transcription</keyword>
<dbReference type="PANTHER" id="PTHR30055">
    <property type="entry name" value="HTH-TYPE TRANSCRIPTIONAL REGULATOR RUTR"/>
    <property type="match status" value="1"/>
</dbReference>
<proteinExistence type="predicted"/>